<feature type="domain" description="Nudix hydrolase" evidence="3">
    <location>
        <begin position="41"/>
        <end position="170"/>
    </location>
</feature>
<dbReference type="EMBL" id="BAAAAF010000006">
    <property type="protein sequence ID" value="GAA0035913.1"/>
    <property type="molecule type" value="Genomic_DNA"/>
</dbReference>
<keyword evidence="5" id="KW-1185">Reference proteome</keyword>
<proteinExistence type="predicted"/>
<evidence type="ECO:0000256" key="2">
    <source>
        <dbReference type="ARBA" id="ARBA00022801"/>
    </source>
</evidence>
<evidence type="ECO:0000313" key="4">
    <source>
        <dbReference type="EMBL" id="GAA0035913.1"/>
    </source>
</evidence>
<evidence type="ECO:0000259" key="3">
    <source>
        <dbReference type="PROSITE" id="PS51462"/>
    </source>
</evidence>
<gene>
    <name evidence="4" type="ORF">NCCP602_18740</name>
</gene>
<evidence type="ECO:0000313" key="5">
    <source>
        <dbReference type="Proteomes" id="UP001498238"/>
    </source>
</evidence>
<keyword evidence="2 4" id="KW-0378">Hydrolase</keyword>
<dbReference type="SUPFAM" id="SSF55811">
    <property type="entry name" value="Nudix"/>
    <property type="match status" value="1"/>
</dbReference>
<dbReference type="GO" id="GO:0016787">
    <property type="term" value="F:hydrolase activity"/>
    <property type="evidence" value="ECO:0007669"/>
    <property type="project" value="UniProtKB-KW"/>
</dbReference>
<dbReference type="PANTHER" id="PTHR11839">
    <property type="entry name" value="UDP/ADP-SUGAR PYROPHOSPHATASE"/>
    <property type="match status" value="1"/>
</dbReference>
<dbReference type="RefSeq" id="WP_339392751.1">
    <property type="nucleotide sequence ID" value="NZ_BAAAAF010000006.1"/>
</dbReference>
<accession>A0ABN0SNL2</accession>
<dbReference type="InterPro" id="IPR000086">
    <property type="entry name" value="NUDIX_hydrolase_dom"/>
</dbReference>
<dbReference type="InterPro" id="IPR015797">
    <property type="entry name" value="NUDIX_hydrolase-like_dom_sf"/>
</dbReference>
<comment type="cofactor">
    <cofactor evidence="1">
        <name>Mg(2+)</name>
        <dbReference type="ChEBI" id="CHEBI:18420"/>
    </cofactor>
</comment>
<dbReference type="Proteomes" id="UP001498238">
    <property type="component" value="Unassembled WGS sequence"/>
</dbReference>
<dbReference type="PROSITE" id="PS51462">
    <property type="entry name" value="NUDIX"/>
    <property type="match status" value="1"/>
</dbReference>
<name>A0ABN0SNL2_9MICO</name>
<dbReference type="CDD" id="cd03424">
    <property type="entry name" value="NUDIX_ADPRase_Nudt5_UGPPase_Nudt14"/>
    <property type="match status" value="1"/>
</dbReference>
<protein>
    <submittedName>
        <fullName evidence="4">NUDIX hydrolase</fullName>
    </submittedName>
</protein>
<dbReference type="PANTHER" id="PTHR11839:SF18">
    <property type="entry name" value="NUDIX HYDROLASE DOMAIN-CONTAINING PROTEIN"/>
    <property type="match status" value="1"/>
</dbReference>
<organism evidence="4 5">
    <name type="scientific">Brevibacterium metallidurans</name>
    <dbReference type="NCBI Taxonomy" id="1482676"/>
    <lineage>
        <taxon>Bacteria</taxon>
        <taxon>Bacillati</taxon>
        <taxon>Actinomycetota</taxon>
        <taxon>Actinomycetes</taxon>
        <taxon>Micrococcales</taxon>
        <taxon>Brevibacteriaceae</taxon>
        <taxon>Brevibacterium</taxon>
    </lineage>
</organism>
<dbReference type="Gene3D" id="3.90.79.10">
    <property type="entry name" value="Nucleoside Triphosphate Pyrophosphohydrolase"/>
    <property type="match status" value="1"/>
</dbReference>
<evidence type="ECO:0000256" key="1">
    <source>
        <dbReference type="ARBA" id="ARBA00001946"/>
    </source>
</evidence>
<comment type="caution">
    <text evidence="4">The sequence shown here is derived from an EMBL/GenBank/DDBJ whole genome shotgun (WGS) entry which is preliminary data.</text>
</comment>
<reference evidence="4 5" key="1">
    <citation type="submission" date="2024-01" db="EMBL/GenBank/DDBJ databases">
        <title>Characterization of antibiotic resistant novel bacterial strains and their environmental applications.</title>
        <authorList>
            <person name="Manzoor S."/>
            <person name="Abbas S."/>
            <person name="Arshad M."/>
            <person name="Ahmed I."/>
        </authorList>
    </citation>
    <scope>NUCLEOTIDE SEQUENCE [LARGE SCALE GENOMIC DNA]</scope>
    <source>
        <strain evidence="4 5">NCCP-602</strain>
    </source>
</reference>
<sequence length="184" mass="20605">MHEPKWTLHEKREAYRGHVVLSEHEVGLPNGDRIRYEVDESVPFTVAVLGITEAGDMRLAREFRYPVGRWIFDLPGGGAEAGESPIEAAGREYEEETGFIPLDLEHLYTFSQNPARLAYPIHLFVARRFAVGERVADDPQEDVRVVEMPVAEFDAMVGRGEIIDPPLLISRMIAAAKGLLPRVG</sequence>
<dbReference type="Pfam" id="PF00293">
    <property type="entry name" value="NUDIX"/>
    <property type="match status" value="1"/>
</dbReference>